<protein>
    <submittedName>
        <fullName evidence="1">Uncharacterized protein</fullName>
    </submittedName>
</protein>
<organism evidence="1 2">
    <name type="scientific">Acanthoscelides obtectus</name>
    <name type="common">Bean weevil</name>
    <name type="synonym">Bruchus obtectus</name>
    <dbReference type="NCBI Taxonomy" id="200917"/>
    <lineage>
        <taxon>Eukaryota</taxon>
        <taxon>Metazoa</taxon>
        <taxon>Ecdysozoa</taxon>
        <taxon>Arthropoda</taxon>
        <taxon>Hexapoda</taxon>
        <taxon>Insecta</taxon>
        <taxon>Pterygota</taxon>
        <taxon>Neoptera</taxon>
        <taxon>Endopterygota</taxon>
        <taxon>Coleoptera</taxon>
        <taxon>Polyphaga</taxon>
        <taxon>Cucujiformia</taxon>
        <taxon>Chrysomeloidea</taxon>
        <taxon>Chrysomelidae</taxon>
        <taxon>Bruchinae</taxon>
        <taxon>Bruchini</taxon>
        <taxon>Acanthoscelides</taxon>
    </lineage>
</organism>
<dbReference type="Proteomes" id="UP001152888">
    <property type="component" value="Unassembled WGS sequence"/>
</dbReference>
<accession>A0A9P0LTB9</accession>
<name>A0A9P0LTB9_ACAOB</name>
<dbReference type="EMBL" id="CAKOFQ010007351">
    <property type="protein sequence ID" value="CAH1999068.1"/>
    <property type="molecule type" value="Genomic_DNA"/>
</dbReference>
<evidence type="ECO:0000313" key="1">
    <source>
        <dbReference type="EMBL" id="CAH1999068.1"/>
    </source>
</evidence>
<keyword evidence="2" id="KW-1185">Reference proteome</keyword>
<comment type="caution">
    <text evidence="1">The sequence shown here is derived from an EMBL/GenBank/DDBJ whole genome shotgun (WGS) entry which is preliminary data.</text>
</comment>
<proteinExistence type="predicted"/>
<gene>
    <name evidence="1" type="ORF">ACAOBT_LOCUS24775</name>
</gene>
<sequence length="48" mass="5398">MFISRVAIEPRALCELFLSSSWKILDQMAGLYSRKGSIPDILNISNGR</sequence>
<dbReference type="AlphaFoldDB" id="A0A9P0LTB9"/>
<reference evidence="1" key="1">
    <citation type="submission" date="2022-03" db="EMBL/GenBank/DDBJ databases">
        <authorList>
            <person name="Sayadi A."/>
        </authorList>
    </citation>
    <scope>NUCLEOTIDE SEQUENCE</scope>
</reference>
<evidence type="ECO:0000313" key="2">
    <source>
        <dbReference type="Proteomes" id="UP001152888"/>
    </source>
</evidence>